<dbReference type="PROSITE" id="PS51013">
    <property type="entry name" value="PANNEXIN"/>
    <property type="match status" value="1"/>
</dbReference>
<dbReference type="GO" id="GO:0005921">
    <property type="term" value="C:gap junction"/>
    <property type="evidence" value="ECO:0007669"/>
    <property type="project" value="UniProtKB-SubCell"/>
</dbReference>
<evidence type="ECO:0000256" key="3">
    <source>
        <dbReference type="ARBA" id="ARBA00022448"/>
    </source>
</evidence>
<dbReference type="GO" id="GO:0034220">
    <property type="term" value="P:monoatomic ion transmembrane transport"/>
    <property type="evidence" value="ECO:0007669"/>
    <property type="project" value="UniProtKB-KW"/>
</dbReference>
<dbReference type="PANTHER" id="PTHR11893">
    <property type="entry name" value="INNEXIN"/>
    <property type="match status" value="1"/>
</dbReference>
<sequence length="384" mass="45850">MLLVAAILVLAKQYVGQSIQCWIPKHFTSPWEQYIENYCFVENTYFLKVTETGRTPLDTKREREVPYYQWVPFFLIGLVFLFLVPRKIWRTLNWRSGVNVSKIVEFAFSTHKDKKNLKMLKNIKEEDAEKSRKQIVDYITECILLNIEKGRFKSKGQFGDVRKRFETSYITHCYVLYKCLHLTISVGMLFVFNFFLGYPYRFWGFGVVNDLVHGRHWQESAWFPRITFCDVTHKTLESRSTHTVQCVLMLNLFNEKIFIFLWFWFLILSLFNAINIIYWIVVSYFDKYSYGLIRKHLIFRSVQLNQLTYGNIEAFIRKFIRMDGLTIIRLVSDNCGDQVGADIVKELWRKSQDKKFSKTYYEVHHPQQSHINPTYSDPELKKGH</sequence>
<evidence type="ECO:0000256" key="1">
    <source>
        <dbReference type="ARBA" id="ARBA00004610"/>
    </source>
</evidence>
<comment type="subcellular location">
    <subcellularLocation>
        <location evidence="1">Cell junction</location>
        <location evidence="1">Gap junction</location>
    </subcellularLocation>
    <subcellularLocation>
        <location evidence="2 12">Cell membrane</location>
        <topology evidence="2 12">Multi-pass membrane protein</topology>
    </subcellularLocation>
</comment>
<evidence type="ECO:0000256" key="9">
    <source>
        <dbReference type="ARBA" id="ARBA00023065"/>
    </source>
</evidence>
<reference evidence="15 16" key="1">
    <citation type="journal article" date="2015" name="Genome Biol.">
        <title>Comparative genomics of Steinernema reveals deeply conserved gene regulatory networks.</title>
        <authorList>
            <person name="Dillman A.R."/>
            <person name="Macchietto M."/>
            <person name="Porter C.F."/>
            <person name="Rogers A."/>
            <person name="Williams B."/>
            <person name="Antoshechkin I."/>
            <person name="Lee M.M."/>
            <person name="Goodwin Z."/>
            <person name="Lu X."/>
            <person name="Lewis E.E."/>
            <person name="Goodrich-Blair H."/>
            <person name="Stock S.P."/>
            <person name="Adams B.J."/>
            <person name="Sternberg P.W."/>
            <person name="Mortazavi A."/>
        </authorList>
    </citation>
    <scope>NUCLEOTIDE SEQUENCE [LARGE SCALE GENOMIC DNA]</scope>
    <source>
        <strain evidence="15 16">ALL</strain>
    </source>
</reference>
<keyword evidence="9 12" id="KW-0406">Ion transport</keyword>
<keyword evidence="14" id="KW-0732">Signal</keyword>
<feature type="transmembrane region" description="Helical" evidence="12">
    <location>
        <begin position="174"/>
        <end position="196"/>
    </location>
</feature>
<organism evidence="15 16">
    <name type="scientific">Steinernema carpocapsae</name>
    <name type="common">Entomopathogenic nematode</name>
    <dbReference type="NCBI Taxonomy" id="34508"/>
    <lineage>
        <taxon>Eukaryota</taxon>
        <taxon>Metazoa</taxon>
        <taxon>Ecdysozoa</taxon>
        <taxon>Nematoda</taxon>
        <taxon>Chromadorea</taxon>
        <taxon>Rhabditida</taxon>
        <taxon>Tylenchina</taxon>
        <taxon>Panagrolaimomorpha</taxon>
        <taxon>Strongyloidoidea</taxon>
        <taxon>Steinernematidae</taxon>
        <taxon>Steinernema</taxon>
    </lineage>
</organism>
<evidence type="ECO:0000313" key="15">
    <source>
        <dbReference type="EMBL" id="TKR93702.1"/>
    </source>
</evidence>
<keyword evidence="8 12" id="KW-1133">Transmembrane helix</keyword>
<keyword evidence="6" id="KW-0303">Gap junction</keyword>
<dbReference type="STRING" id="34508.A0A4U5PBJ6"/>
<evidence type="ECO:0000256" key="5">
    <source>
        <dbReference type="ARBA" id="ARBA00022692"/>
    </source>
</evidence>
<evidence type="ECO:0000256" key="13">
    <source>
        <dbReference type="SAM" id="MobiDB-lite"/>
    </source>
</evidence>
<evidence type="ECO:0000256" key="8">
    <source>
        <dbReference type="ARBA" id="ARBA00022989"/>
    </source>
</evidence>
<feature type="compositionally biased region" description="Polar residues" evidence="13">
    <location>
        <begin position="366"/>
        <end position="375"/>
    </location>
</feature>
<reference evidence="15 16" key="2">
    <citation type="journal article" date="2019" name="G3 (Bethesda)">
        <title>Hybrid Assembly of the Genome of the Entomopathogenic Nematode Steinernema carpocapsae Identifies the X-Chromosome.</title>
        <authorList>
            <person name="Serra L."/>
            <person name="Macchietto M."/>
            <person name="Macias-Munoz A."/>
            <person name="McGill C.J."/>
            <person name="Rodriguez I.M."/>
            <person name="Rodriguez B."/>
            <person name="Murad R."/>
            <person name="Mortazavi A."/>
        </authorList>
    </citation>
    <scope>NUCLEOTIDE SEQUENCE [LARGE SCALE GENOMIC DNA]</scope>
    <source>
        <strain evidence="15 16">ALL</strain>
    </source>
</reference>
<keyword evidence="4" id="KW-1003">Cell membrane</keyword>
<feature type="region of interest" description="Disordered" evidence="13">
    <location>
        <begin position="364"/>
        <end position="384"/>
    </location>
</feature>
<dbReference type="Pfam" id="PF00876">
    <property type="entry name" value="Innexin"/>
    <property type="match status" value="1"/>
</dbReference>
<dbReference type="PANTHER" id="PTHR11893:SF6">
    <property type="entry name" value="INNEXIN-16"/>
    <property type="match status" value="1"/>
</dbReference>
<dbReference type="Proteomes" id="UP000298663">
    <property type="component" value="Unassembled WGS sequence"/>
</dbReference>
<keyword evidence="7" id="KW-0965">Cell junction</keyword>
<evidence type="ECO:0000256" key="14">
    <source>
        <dbReference type="SAM" id="SignalP"/>
    </source>
</evidence>
<evidence type="ECO:0000256" key="7">
    <source>
        <dbReference type="ARBA" id="ARBA00022949"/>
    </source>
</evidence>
<dbReference type="OrthoDB" id="5867527at2759"/>
<keyword evidence="16" id="KW-1185">Reference proteome</keyword>
<feature type="signal peptide" evidence="14">
    <location>
        <begin position="1"/>
        <end position="16"/>
    </location>
</feature>
<accession>A0A4U5PBJ6</accession>
<comment type="caution">
    <text evidence="12">Lacks conserved residue(s) required for the propagation of feature annotation.</text>
</comment>
<dbReference type="EMBL" id="AZBU02000002">
    <property type="protein sequence ID" value="TKR93702.1"/>
    <property type="molecule type" value="Genomic_DNA"/>
</dbReference>
<dbReference type="GO" id="GO:0005886">
    <property type="term" value="C:plasma membrane"/>
    <property type="evidence" value="ECO:0007669"/>
    <property type="project" value="UniProtKB-SubCell"/>
</dbReference>
<dbReference type="GO" id="GO:0005243">
    <property type="term" value="F:gap junction channel activity"/>
    <property type="evidence" value="ECO:0007669"/>
    <property type="project" value="TreeGrafter"/>
</dbReference>
<evidence type="ECO:0000256" key="12">
    <source>
        <dbReference type="RuleBase" id="RU010713"/>
    </source>
</evidence>
<keyword evidence="11 12" id="KW-0407">Ion channel</keyword>
<evidence type="ECO:0000256" key="11">
    <source>
        <dbReference type="ARBA" id="ARBA00023303"/>
    </source>
</evidence>
<keyword evidence="10 12" id="KW-0472">Membrane</keyword>
<dbReference type="InterPro" id="IPR000990">
    <property type="entry name" value="Innexin"/>
</dbReference>
<feature type="transmembrane region" description="Helical" evidence="12">
    <location>
        <begin position="67"/>
        <end position="85"/>
    </location>
</feature>
<name>A0A4U5PBJ6_STECR</name>
<comment type="similarity">
    <text evidence="12">Belongs to the pannexin family.</text>
</comment>
<gene>
    <name evidence="12" type="primary">inx</name>
    <name evidence="15" type="ORF">L596_008112</name>
</gene>
<keyword evidence="3 12" id="KW-0813">Transport</keyword>
<dbReference type="AlphaFoldDB" id="A0A4U5PBJ6"/>
<proteinExistence type="inferred from homology"/>
<evidence type="ECO:0000313" key="16">
    <source>
        <dbReference type="Proteomes" id="UP000298663"/>
    </source>
</evidence>
<comment type="caution">
    <text evidence="15">The sequence shown here is derived from an EMBL/GenBank/DDBJ whole genome shotgun (WGS) entry which is preliminary data.</text>
</comment>
<evidence type="ECO:0000256" key="6">
    <source>
        <dbReference type="ARBA" id="ARBA00022868"/>
    </source>
</evidence>
<feature type="transmembrane region" description="Helical" evidence="12">
    <location>
        <begin position="257"/>
        <end position="285"/>
    </location>
</feature>
<protein>
    <recommendedName>
        <fullName evidence="12">Innexin</fullName>
    </recommendedName>
</protein>
<dbReference type="PRINTS" id="PR01262">
    <property type="entry name" value="INNEXIN"/>
</dbReference>
<evidence type="ECO:0000256" key="10">
    <source>
        <dbReference type="ARBA" id="ARBA00023136"/>
    </source>
</evidence>
<evidence type="ECO:0000256" key="4">
    <source>
        <dbReference type="ARBA" id="ARBA00022475"/>
    </source>
</evidence>
<evidence type="ECO:0000256" key="2">
    <source>
        <dbReference type="ARBA" id="ARBA00004651"/>
    </source>
</evidence>
<keyword evidence="5 12" id="KW-0812">Transmembrane</keyword>
<feature type="chain" id="PRO_5020269533" description="Innexin" evidence="14">
    <location>
        <begin position="17"/>
        <end position="384"/>
    </location>
</feature>
<comment type="function">
    <text evidence="12">Structural component of the gap junctions.</text>
</comment>